<feature type="compositionally biased region" description="Pro residues" evidence="1">
    <location>
        <begin position="71"/>
        <end position="82"/>
    </location>
</feature>
<keyword evidence="4" id="KW-1185">Reference proteome</keyword>
<proteinExistence type="predicted"/>
<protein>
    <recommendedName>
        <fullName evidence="5">Energy transducer TonB</fullName>
    </recommendedName>
</protein>
<feature type="compositionally biased region" description="Basic and acidic residues" evidence="1">
    <location>
        <begin position="121"/>
        <end position="153"/>
    </location>
</feature>
<feature type="compositionally biased region" description="Acidic residues" evidence="1">
    <location>
        <begin position="83"/>
        <end position="97"/>
    </location>
</feature>
<feature type="transmembrane region" description="Helical" evidence="2">
    <location>
        <begin position="12"/>
        <end position="34"/>
    </location>
</feature>
<evidence type="ECO:0000256" key="1">
    <source>
        <dbReference type="SAM" id="MobiDB-lite"/>
    </source>
</evidence>
<accession>A0AAN4VW57</accession>
<keyword evidence="2" id="KW-0472">Membrane</keyword>
<feature type="compositionally biased region" description="Basic and acidic residues" evidence="1">
    <location>
        <begin position="164"/>
        <end position="183"/>
    </location>
</feature>
<dbReference type="AlphaFoldDB" id="A0AAN4VW57"/>
<dbReference type="RefSeq" id="WP_338236480.1">
    <property type="nucleotide sequence ID" value="NZ_BQKE01000001.1"/>
</dbReference>
<keyword evidence="2" id="KW-0812">Transmembrane</keyword>
<organism evidence="3 4">
    <name type="scientific">Persicobacter diffluens</name>
    <dbReference type="NCBI Taxonomy" id="981"/>
    <lineage>
        <taxon>Bacteria</taxon>
        <taxon>Pseudomonadati</taxon>
        <taxon>Bacteroidota</taxon>
        <taxon>Cytophagia</taxon>
        <taxon>Cytophagales</taxon>
        <taxon>Persicobacteraceae</taxon>
        <taxon>Persicobacter</taxon>
    </lineage>
</organism>
<dbReference type="Gene3D" id="3.30.1150.10">
    <property type="match status" value="1"/>
</dbReference>
<feature type="compositionally biased region" description="Acidic residues" evidence="1">
    <location>
        <begin position="105"/>
        <end position="120"/>
    </location>
</feature>
<evidence type="ECO:0000313" key="4">
    <source>
        <dbReference type="Proteomes" id="UP001310022"/>
    </source>
</evidence>
<sequence>MKDAKQKKREQLSGILTAILTIALVVCFYFISVWQAPDPPLPVYGLELSLGMDESGSGEPVQEIQAQAPTPNNPEPIQPEPLPEVEEVPQEVMEEVPEQTQPVEETVETPVEDIQEEPSWVEEKPEEVVSEPEEPKKEKLPAYEFPSDKKTEDQSNASAASSGDDDHATGTKGKEEGKIDERGIYSGSFGAKGASLDMKGWAWDAAPRPSDNSNESGKIVYQIRIDEDGEIQEVRRLESTVRPEVEARYRRAVEQLTFSRSADNLRPAPFTTGKITFIINAN</sequence>
<dbReference type="EMBL" id="BQKE01000001">
    <property type="protein sequence ID" value="GJM60803.1"/>
    <property type="molecule type" value="Genomic_DNA"/>
</dbReference>
<name>A0AAN4VW57_9BACT</name>
<evidence type="ECO:0000313" key="3">
    <source>
        <dbReference type="EMBL" id="GJM60803.1"/>
    </source>
</evidence>
<reference evidence="3 4" key="1">
    <citation type="submission" date="2021-12" db="EMBL/GenBank/DDBJ databases">
        <title>Genome sequencing of bacteria with rrn-lacking chromosome and rrn-plasmid.</title>
        <authorList>
            <person name="Anda M."/>
            <person name="Iwasaki W."/>
        </authorList>
    </citation>
    <scope>NUCLEOTIDE SEQUENCE [LARGE SCALE GENOMIC DNA]</scope>
    <source>
        <strain evidence="3 4">NBRC 15940</strain>
    </source>
</reference>
<evidence type="ECO:0008006" key="5">
    <source>
        <dbReference type="Google" id="ProtNLM"/>
    </source>
</evidence>
<comment type="caution">
    <text evidence="3">The sequence shown here is derived from an EMBL/GenBank/DDBJ whole genome shotgun (WGS) entry which is preliminary data.</text>
</comment>
<gene>
    <name evidence="3" type="ORF">PEDI_13550</name>
</gene>
<feature type="region of interest" description="Disordered" evidence="1">
    <location>
        <begin position="53"/>
        <end position="190"/>
    </location>
</feature>
<evidence type="ECO:0000256" key="2">
    <source>
        <dbReference type="SAM" id="Phobius"/>
    </source>
</evidence>
<keyword evidence="2" id="KW-1133">Transmembrane helix</keyword>
<dbReference type="Proteomes" id="UP001310022">
    <property type="component" value="Unassembled WGS sequence"/>
</dbReference>